<name>M9MF55_PSEA3</name>
<dbReference type="InterPro" id="IPR032675">
    <property type="entry name" value="LRR_dom_sf"/>
</dbReference>
<sequence length="755" mass="82635">MPPKKLSIARIRAESTLRSDDPDLNRRRPSPSSSSSRASQRYRSAAASASSAGRSNARASSSRSRRPPQPKLSARILQIHDDDIQETRVQNRFAPDPRTQRQNLSYRPLSLTKQAQRDGAAFQLPTLASMCSTVIATCFDALLPSRNNFDAAAGATTPRGAIRNAHTHTKAAAGRKRSRARAFGAAPDSDDDQQDYVPSDAEDDAAPAGSRSTRSRGRSSNAQTAADGGTSRLLAGWTTSELHYLTRRTSEQLKMLSAAASFLLFRALVEHAPQYLTKTVVADYFLPPLFEGSQAVGAGTAARTHVWLPASIPLLSHDKHAAAFLVNHLTSALTSASQSRQADRSTLSQSVAEEMPLALLPPRRGLVQPASFALRSLQLHGLTRLQDALLARFFEAAVPSNSQSTQTVLRLETVSLRGCIAIGDRTIAAMCRATGATLRYLNLDYTDVTADSVNAVMRMAPDLHTLKLGYNENLSDKTLSSALQAPTSGEIPFGKLVNLRLRQCAQVGDAGVACFLKYVHRTIEVLDVSGTGVGGVNPHSPDMSILVMSFFPTGMDAQLALKKINLLDTNVDFDAVGQLMERAGGMETVLVRQMPSRSTRDGFIQMLESMIQPRHSGGWNAGRWKKLHVRVVDVADEFADVFPHLLQVFPTLVVENLRTSSSQLNFFREVADEVDPARCVVQHLKLRDARLSDHAWRFLTRIHSLRQLDLTNTAVPEAVVKQTIEANRFLETVHLSHCKQMRISTRRNAFALQDA</sequence>
<dbReference type="GO" id="GO:0031146">
    <property type="term" value="P:SCF-dependent proteasomal ubiquitin-dependent protein catabolic process"/>
    <property type="evidence" value="ECO:0007669"/>
    <property type="project" value="TreeGrafter"/>
</dbReference>
<dbReference type="EMBL" id="DF196785">
    <property type="protein sequence ID" value="GAC75898.1"/>
    <property type="molecule type" value="Genomic_DNA"/>
</dbReference>
<protein>
    <submittedName>
        <fullName evidence="2">RNA polymerase subunit K</fullName>
    </submittedName>
</protein>
<evidence type="ECO:0000256" key="1">
    <source>
        <dbReference type="SAM" id="MobiDB-lite"/>
    </source>
</evidence>
<proteinExistence type="predicted"/>
<feature type="compositionally biased region" description="Acidic residues" evidence="1">
    <location>
        <begin position="188"/>
        <end position="205"/>
    </location>
</feature>
<dbReference type="InterPro" id="IPR006553">
    <property type="entry name" value="Leu-rich_rpt_Cys-con_subtyp"/>
</dbReference>
<feature type="region of interest" description="Disordered" evidence="1">
    <location>
        <begin position="1"/>
        <end position="71"/>
    </location>
</feature>
<dbReference type="Proteomes" id="UP000011976">
    <property type="component" value="Unassembled WGS sequence"/>
</dbReference>
<dbReference type="AlphaFoldDB" id="M9MF55"/>
<accession>M9MF55</accession>
<dbReference type="Gene3D" id="3.80.10.10">
    <property type="entry name" value="Ribonuclease Inhibitor"/>
    <property type="match status" value="1"/>
</dbReference>
<feature type="compositionally biased region" description="Basic residues" evidence="1">
    <location>
        <begin position="165"/>
        <end position="180"/>
    </location>
</feature>
<dbReference type="OrthoDB" id="550575at2759"/>
<gene>
    <name evidence="2" type="ORF">PANT_19d00007</name>
</gene>
<feature type="compositionally biased region" description="Low complexity" evidence="1">
    <location>
        <begin position="30"/>
        <end position="62"/>
    </location>
</feature>
<dbReference type="SUPFAM" id="SSF52047">
    <property type="entry name" value="RNI-like"/>
    <property type="match status" value="1"/>
</dbReference>
<dbReference type="PANTHER" id="PTHR13318:SF95">
    <property type="entry name" value="F-BOX PROTEIN YLR352W"/>
    <property type="match status" value="1"/>
</dbReference>
<feature type="compositionally biased region" description="Basic and acidic residues" evidence="1">
    <location>
        <begin position="11"/>
        <end position="26"/>
    </location>
</feature>
<dbReference type="SMART" id="SM00367">
    <property type="entry name" value="LRR_CC"/>
    <property type="match status" value="3"/>
</dbReference>
<reference evidence="3" key="1">
    <citation type="journal article" date="2013" name="Genome Announc.">
        <title>Genome sequence of the basidiomycetous yeast Pseudozyma antarctica T-34, a producer of the glycolipid biosurfactants mannosylerythritol lipids.</title>
        <authorList>
            <person name="Morita T."/>
            <person name="Koike H."/>
            <person name="Koyama Y."/>
            <person name="Hagiwara H."/>
            <person name="Ito E."/>
            <person name="Fukuoka T."/>
            <person name="Imura T."/>
            <person name="Machida M."/>
            <person name="Kitamoto D."/>
        </authorList>
    </citation>
    <scope>NUCLEOTIDE SEQUENCE [LARGE SCALE GENOMIC DNA]</scope>
    <source>
        <strain evidence="3">T-34</strain>
    </source>
</reference>
<dbReference type="STRING" id="1151754.M9MF55"/>
<feature type="region of interest" description="Disordered" evidence="1">
    <location>
        <begin position="160"/>
        <end position="230"/>
    </location>
</feature>
<evidence type="ECO:0000313" key="2">
    <source>
        <dbReference type="EMBL" id="GAC75898.1"/>
    </source>
</evidence>
<dbReference type="PANTHER" id="PTHR13318">
    <property type="entry name" value="PARTNER OF PAIRED, ISOFORM B-RELATED"/>
    <property type="match status" value="1"/>
</dbReference>
<dbReference type="GO" id="GO:0019005">
    <property type="term" value="C:SCF ubiquitin ligase complex"/>
    <property type="evidence" value="ECO:0007669"/>
    <property type="project" value="TreeGrafter"/>
</dbReference>
<evidence type="ECO:0000313" key="3">
    <source>
        <dbReference type="Proteomes" id="UP000011976"/>
    </source>
</evidence>
<organism evidence="2 3">
    <name type="scientific">Pseudozyma antarctica (strain T-34)</name>
    <name type="common">Yeast</name>
    <name type="synonym">Candida antarctica</name>
    <dbReference type="NCBI Taxonomy" id="1151754"/>
    <lineage>
        <taxon>Eukaryota</taxon>
        <taxon>Fungi</taxon>
        <taxon>Dikarya</taxon>
        <taxon>Basidiomycota</taxon>
        <taxon>Ustilaginomycotina</taxon>
        <taxon>Ustilaginomycetes</taxon>
        <taxon>Ustilaginales</taxon>
        <taxon>Ustilaginaceae</taxon>
        <taxon>Moesziomyces</taxon>
    </lineage>
</organism>